<sequence>MCNLITDRKFCKEIPIPNISMKNNRKREHINLNAELQVLQSFANQKKKWDRHTMLLEGVAVMTGSSTPEGVITLGSVGPFDIYIIKEQDIMKIWCLKRAFEPVLVSVSHRFAHVLVSVSHRFGSFRRWNFPFPSSSDHPDLGVTYFFYSHKLTGFPFRFLRKMASNFENNDFVEPFTSVVEFGSSCMNV</sequence>
<accession>A0AAW1UAR4</accession>
<name>A0AAW1UAR4_9CUCU</name>
<keyword evidence="2" id="KW-1185">Reference proteome</keyword>
<comment type="caution">
    <text evidence="1">The sequence shown here is derived from an EMBL/GenBank/DDBJ whole genome shotgun (WGS) entry which is preliminary data.</text>
</comment>
<reference evidence="1 2" key="1">
    <citation type="submission" date="2023-03" db="EMBL/GenBank/DDBJ databases">
        <title>Genome insight into feeding habits of ladybird beetles.</title>
        <authorList>
            <person name="Li H.-S."/>
            <person name="Huang Y.-H."/>
            <person name="Pang H."/>
        </authorList>
    </citation>
    <scope>NUCLEOTIDE SEQUENCE [LARGE SCALE GENOMIC DNA]</scope>
    <source>
        <strain evidence="1">SYSU_2023b</strain>
        <tissue evidence="1">Whole body</tissue>
    </source>
</reference>
<dbReference type="Proteomes" id="UP001431783">
    <property type="component" value="Unassembled WGS sequence"/>
</dbReference>
<proteinExistence type="predicted"/>
<protein>
    <submittedName>
        <fullName evidence="1">Uncharacterized protein</fullName>
    </submittedName>
</protein>
<gene>
    <name evidence="1" type="ORF">WA026_019472</name>
</gene>
<evidence type="ECO:0000313" key="2">
    <source>
        <dbReference type="Proteomes" id="UP001431783"/>
    </source>
</evidence>
<dbReference type="AlphaFoldDB" id="A0AAW1UAR4"/>
<dbReference type="EMBL" id="JARQZJ010000043">
    <property type="protein sequence ID" value="KAK9877792.1"/>
    <property type="molecule type" value="Genomic_DNA"/>
</dbReference>
<evidence type="ECO:0000313" key="1">
    <source>
        <dbReference type="EMBL" id="KAK9877792.1"/>
    </source>
</evidence>
<organism evidence="1 2">
    <name type="scientific">Henosepilachna vigintioctopunctata</name>
    <dbReference type="NCBI Taxonomy" id="420089"/>
    <lineage>
        <taxon>Eukaryota</taxon>
        <taxon>Metazoa</taxon>
        <taxon>Ecdysozoa</taxon>
        <taxon>Arthropoda</taxon>
        <taxon>Hexapoda</taxon>
        <taxon>Insecta</taxon>
        <taxon>Pterygota</taxon>
        <taxon>Neoptera</taxon>
        <taxon>Endopterygota</taxon>
        <taxon>Coleoptera</taxon>
        <taxon>Polyphaga</taxon>
        <taxon>Cucujiformia</taxon>
        <taxon>Coccinelloidea</taxon>
        <taxon>Coccinellidae</taxon>
        <taxon>Epilachninae</taxon>
        <taxon>Epilachnini</taxon>
        <taxon>Henosepilachna</taxon>
    </lineage>
</organism>